<organism evidence="2 3">
    <name type="scientific">Limimaricola variabilis</name>
    <dbReference type="NCBI Taxonomy" id="1492771"/>
    <lineage>
        <taxon>Bacteria</taxon>
        <taxon>Pseudomonadati</taxon>
        <taxon>Pseudomonadota</taxon>
        <taxon>Alphaproteobacteria</taxon>
        <taxon>Rhodobacterales</taxon>
        <taxon>Paracoccaceae</taxon>
        <taxon>Limimaricola</taxon>
    </lineage>
</organism>
<evidence type="ECO:0000313" key="2">
    <source>
        <dbReference type="EMBL" id="MBB3711724.1"/>
    </source>
</evidence>
<evidence type="ECO:0000256" key="1">
    <source>
        <dbReference type="SAM" id="Phobius"/>
    </source>
</evidence>
<dbReference type="RefSeq" id="WP_183471025.1">
    <property type="nucleotide sequence ID" value="NZ_JACIBX010000003.1"/>
</dbReference>
<keyword evidence="1" id="KW-1133">Transmembrane helix</keyword>
<feature type="transmembrane region" description="Helical" evidence="1">
    <location>
        <begin position="137"/>
        <end position="162"/>
    </location>
</feature>
<keyword evidence="1" id="KW-0812">Transmembrane</keyword>
<reference evidence="2 3" key="1">
    <citation type="submission" date="2020-08" db="EMBL/GenBank/DDBJ databases">
        <title>Genomic Encyclopedia of Type Strains, Phase III (KMG-III): the genomes of soil and plant-associated and newly described type strains.</title>
        <authorList>
            <person name="Whitman W."/>
        </authorList>
    </citation>
    <scope>NUCLEOTIDE SEQUENCE [LARGE SCALE GENOMIC DNA]</scope>
    <source>
        <strain evidence="2 3">CECT 8572</strain>
    </source>
</reference>
<proteinExistence type="predicted"/>
<dbReference type="Proteomes" id="UP000576152">
    <property type="component" value="Unassembled WGS sequence"/>
</dbReference>
<evidence type="ECO:0000313" key="3">
    <source>
        <dbReference type="Proteomes" id="UP000576152"/>
    </source>
</evidence>
<comment type="caution">
    <text evidence="2">The sequence shown here is derived from an EMBL/GenBank/DDBJ whole genome shotgun (WGS) entry which is preliminary data.</text>
</comment>
<gene>
    <name evidence="2" type="ORF">FHS00_001295</name>
</gene>
<name>A0ABR6HMD9_9RHOB</name>
<keyword evidence="3" id="KW-1185">Reference proteome</keyword>
<dbReference type="EMBL" id="JACIBX010000003">
    <property type="protein sequence ID" value="MBB3711724.1"/>
    <property type="molecule type" value="Genomic_DNA"/>
</dbReference>
<keyword evidence="1" id="KW-0472">Membrane</keyword>
<protein>
    <submittedName>
        <fullName evidence="2">Rod shape-determining protein MreD</fullName>
    </submittedName>
</protein>
<feature type="transmembrane region" description="Helical" evidence="1">
    <location>
        <begin position="58"/>
        <end position="75"/>
    </location>
</feature>
<feature type="transmembrane region" description="Helical" evidence="1">
    <location>
        <begin position="102"/>
        <end position="131"/>
    </location>
</feature>
<sequence length="177" mass="19217">MASPRQARLWIGRAGFAALALALVFLRLLPLDTLPPRWAGPDLLLAALLLWTIRRPELVPVWLIAAVVLLVDFLFQRPPGLGAALTVIATEMLRRRHVRLRAGGFAAEWLAAALAIAGILAATQFVLWIAVIPAPPWTLVVSQALATALAYPVVAFAARWVLGIGRGQIDSRRRIST</sequence>
<accession>A0ABR6HMD9</accession>